<comment type="subcellular location">
    <subcellularLocation>
        <location evidence="1 12">Endoplasmic reticulum membrane</location>
        <topology evidence="1 12">Multi-pass membrane protein</topology>
    </subcellularLocation>
</comment>
<dbReference type="InterPro" id="IPR002591">
    <property type="entry name" value="Phosphodiest/P_Trfase"/>
</dbReference>
<comment type="similarity">
    <text evidence="3 12">Belongs to the PIGG/PIGN/PIGO family. PIGG subfamily.</text>
</comment>
<evidence type="ECO:0000256" key="3">
    <source>
        <dbReference type="ARBA" id="ARBA00005315"/>
    </source>
</evidence>
<feature type="transmembrane region" description="Helical" evidence="12">
    <location>
        <begin position="540"/>
        <end position="560"/>
    </location>
</feature>
<dbReference type="SUPFAM" id="SSF53649">
    <property type="entry name" value="Alkaline phosphatase-like"/>
    <property type="match status" value="1"/>
</dbReference>
<dbReference type="InterPro" id="IPR039527">
    <property type="entry name" value="PIGG/GPI7"/>
</dbReference>
<dbReference type="GO" id="GO:0005789">
    <property type="term" value="C:endoplasmic reticulum membrane"/>
    <property type="evidence" value="ECO:0007669"/>
    <property type="project" value="UniProtKB-SubCell"/>
</dbReference>
<dbReference type="Gene3D" id="3.40.720.10">
    <property type="entry name" value="Alkaline Phosphatase, subunit A"/>
    <property type="match status" value="1"/>
</dbReference>
<name>A0A8J2X7A6_ZYGB2</name>
<keyword evidence="6 12" id="KW-0808">Transferase</keyword>
<dbReference type="OrthoDB" id="272139at2759"/>
<proteinExistence type="inferred from homology"/>
<evidence type="ECO:0000256" key="5">
    <source>
        <dbReference type="ARBA" id="ARBA00022502"/>
    </source>
</evidence>
<keyword evidence="7 12" id="KW-0812">Transmembrane</keyword>
<comment type="function">
    <text evidence="12">Ethanolamine phosphate transferase involved in glycosylphosphatidylinositol-anchor biosynthesis. Transfers ethanolamine phosphate to the GPI second mannose.</text>
</comment>
<evidence type="ECO:0000313" key="15">
    <source>
        <dbReference type="EMBL" id="CDF88960.1"/>
    </source>
</evidence>
<evidence type="ECO:0000256" key="10">
    <source>
        <dbReference type="ARBA" id="ARBA00023136"/>
    </source>
</evidence>
<accession>A0A8J2X7A6</accession>
<evidence type="ECO:0000256" key="8">
    <source>
        <dbReference type="ARBA" id="ARBA00022824"/>
    </source>
</evidence>
<feature type="domain" description="GPI ethanolamine phosphate transferase 2 C-terminal" evidence="14">
    <location>
        <begin position="395"/>
        <end position="806"/>
    </location>
</feature>
<gene>
    <name evidence="15" type="ORF">BN860_05930g</name>
</gene>
<evidence type="ECO:0000256" key="6">
    <source>
        <dbReference type="ARBA" id="ARBA00022679"/>
    </source>
</evidence>
<evidence type="ECO:0000256" key="12">
    <source>
        <dbReference type="RuleBase" id="RU367106"/>
    </source>
</evidence>
<keyword evidence="13" id="KW-0732">Signal</keyword>
<feature type="signal peptide" evidence="13">
    <location>
        <begin position="1"/>
        <end position="15"/>
    </location>
</feature>
<dbReference type="InterPro" id="IPR045687">
    <property type="entry name" value="PIGG/GPI7_C"/>
</dbReference>
<feature type="transmembrane region" description="Helical" evidence="12">
    <location>
        <begin position="665"/>
        <end position="685"/>
    </location>
</feature>
<organism evidence="15 16">
    <name type="scientific">Zygosaccharomyces bailii (strain CLIB 213 / ATCC 58445 / CBS 680 / BCRC 21525 / NBRC 1098 / NCYC 1416 / NRRL Y-2227)</name>
    <dbReference type="NCBI Taxonomy" id="1333698"/>
    <lineage>
        <taxon>Eukaryota</taxon>
        <taxon>Fungi</taxon>
        <taxon>Dikarya</taxon>
        <taxon>Ascomycota</taxon>
        <taxon>Saccharomycotina</taxon>
        <taxon>Saccharomycetes</taxon>
        <taxon>Saccharomycetales</taxon>
        <taxon>Saccharomycetaceae</taxon>
        <taxon>Zygosaccharomyces</taxon>
    </lineage>
</organism>
<dbReference type="EMBL" id="HG316456">
    <property type="protein sequence ID" value="CDF88960.1"/>
    <property type="molecule type" value="Genomic_DNA"/>
</dbReference>
<dbReference type="AlphaFoldDB" id="A0A8J2X7A6"/>
<evidence type="ECO:0000256" key="9">
    <source>
        <dbReference type="ARBA" id="ARBA00022989"/>
    </source>
</evidence>
<evidence type="ECO:0000256" key="1">
    <source>
        <dbReference type="ARBA" id="ARBA00004477"/>
    </source>
</evidence>
<sequence>MLMKFLMLLLVQAIAVFIYCCGFFPQKNVLRGDAHFLLEPVLQNQSEPVFDKLVLVIIDALRSDFLFDQSMSNFTFVHSLLNSGEAWGYTAFSNPPTVTLPRLKGITTGSTPNFLDAILNVAEDDSSSNLKDQDSWLKQFAIHGKKMRFFGDDTWLKLFPLEFFQEFEGTNSFFVSDFEQVDWNVTRHLPDQLTTQRDWDVLILHYLGLDHIGHKGGARSIFMPAKQTEMDSIVKRLYENVDQNTLICIMGDHGMNDAGNHGGSSPGETSAGLVMMSKKLAQFPAPKAQRNISLPLTLPLQNDEVSYDYLTKVQQVDFVPTLASLFNVPIPKNNVGIIIRDFLPLLNTEVASIKVKENYHQMASLLGQNADINVEQMDQLFMLMKNLQNVLTKSATNYKYPILALGFGILVIATAVSLCFATTTMRLSPPFFLTLLMSLLLGLSTFGSSFVEEEHQIWWWVVTGVLLLSQFYLRTSFRTHFICLACVRLIRAWNNSGQKNTYNNTVFDILKANPQLQWYLNVLTIFVVGMRGTLGDTLSFIISFSLSGLCVSYKVSWAVVNHENVPGWLKELAFKNCLFFTSSDTNVFGEALVPMAQFFFQCVVVSIITKIVALRMGLTRSNIHNCISLFLMFQSPSPNIPLFLIFEVLQSALTQILIDHYSSNDYFISLTSLILQYFTFFQFGGTNSIASVDLSNAYNGVPENYNIYFVGFMMFVSNFAPTIYWSLYKSQFPDMNNHKWRSFAQRKITLLVYHCVVGCFLLAACYVFRSHLFIWSVFSPKLCYFAAWNIFMNLIVECGLESIIVATNNL</sequence>
<feature type="transmembrane region" description="Helical" evidence="12">
    <location>
        <begin position="598"/>
        <end position="618"/>
    </location>
</feature>
<dbReference type="Pfam" id="PF01663">
    <property type="entry name" value="Phosphodiest"/>
    <property type="match status" value="1"/>
</dbReference>
<dbReference type="Proteomes" id="UP000019375">
    <property type="component" value="Unassembled WGS sequence"/>
</dbReference>
<evidence type="ECO:0000259" key="14">
    <source>
        <dbReference type="Pfam" id="PF19316"/>
    </source>
</evidence>
<keyword evidence="9 12" id="KW-1133">Transmembrane helix</keyword>
<dbReference type="PANTHER" id="PTHR23072">
    <property type="entry name" value="PHOSPHATIDYLINOSITOL GLYCAN-RELATED"/>
    <property type="match status" value="1"/>
</dbReference>
<reference evidence="16" key="1">
    <citation type="journal article" date="2013" name="Genome Announc.">
        <title>Genome sequence of the food spoilage yeast Zygosaccharomyces bailii CLIB 213(T).</title>
        <authorList>
            <person name="Galeote V."/>
            <person name="Bigey F."/>
            <person name="Devillers H."/>
            <person name="Neuveglise C."/>
            <person name="Dequin S."/>
        </authorList>
    </citation>
    <scope>NUCLEOTIDE SEQUENCE [LARGE SCALE GENOMIC DNA]</scope>
    <source>
        <strain evidence="16">CLIB 213 / ATCC 58445 / CBS 680 / CCRC 21525 / NBRC 1098 / NCYC 1416 / NRRL Y-2227</strain>
    </source>
</reference>
<evidence type="ECO:0000313" key="16">
    <source>
        <dbReference type="Proteomes" id="UP000019375"/>
    </source>
</evidence>
<keyword evidence="16" id="KW-1185">Reference proteome</keyword>
<feature type="transmembrane region" description="Helical" evidence="12">
    <location>
        <begin position="748"/>
        <end position="769"/>
    </location>
</feature>
<evidence type="ECO:0000256" key="7">
    <source>
        <dbReference type="ARBA" id="ARBA00022692"/>
    </source>
</evidence>
<dbReference type="UniPathway" id="UPA00196"/>
<keyword evidence="10 12" id="KW-0472">Membrane</keyword>
<evidence type="ECO:0000256" key="2">
    <source>
        <dbReference type="ARBA" id="ARBA00004687"/>
    </source>
</evidence>
<feature type="transmembrane region" description="Helical" evidence="12">
    <location>
        <begin position="400"/>
        <end position="420"/>
    </location>
</feature>
<feature type="transmembrane region" description="Helical" evidence="12">
    <location>
        <begin position="432"/>
        <end position="451"/>
    </location>
</feature>
<evidence type="ECO:0000256" key="11">
    <source>
        <dbReference type="ARBA" id="ARBA00023180"/>
    </source>
</evidence>
<dbReference type="PANTHER" id="PTHR23072:SF0">
    <property type="entry name" value="GPI ETHANOLAMINE PHOSPHATE TRANSFERASE 2"/>
    <property type="match status" value="1"/>
</dbReference>
<keyword evidence="11" id="KW-0325">Glycoprotein</keyword>
<dbReference type="CDD" id="cd16024">
    <property type="entry name" value="GPI_EPT_2"/>
    <property type="match status" value="1"/>
</dbReference>
<dbReference type="InterPro" id="IPR017850">
    <property type="entry name" value="Alkaline_phosphatase_core_sf"/>
</dbReference>
<protein>
    <recommendedName>
        <fullName evidence="4 12">GPI ethanolamine phosphate transferase 2</fullName>
    </recommendedName>
</protein>
<keyword evidence="5 12" id="KW-0337">GPI-anchor biosynthesis</keyword>
<dbReference type="Pfam" id="PF19316">
    <property type="entry name" value="PIGO_PIGG"/>
    <property type="match status" value="1"/>
</dbReference>
<feature type="transmembrane region" description="Helical" evidence="12">
    <location>
        <begin position="457"/>
        <end position="473"/>
    </location>
</feature>
<feature type="chain" id="PRO_5035170873" description="GPI ethanolamine phosphate transferase 2" evidence="13">
    <location>
        <begin position="16"/>
        <end position="810"/>
    </location>
</feature>
<evidence type="ECO:0000256" key="13">
    <source>
        <dbReference type="SAM" id="SignalP"/>
    </source>
</evidence>
<dbReference type="FunFam" id="3.40.720.10:FF:000045">
    <property type="entry name" value="GPI ethanolamine phosphate transferase 2"/>
    <property type="match status" value="1"/>
</dbReference>
<comment type="pathway">
    <text evidence="2 12">Glycolipid biosynthesis; glycosylphosphatidylinositol-anchor biosynthesis.</text>
</comment>
<keyword evidence="8 12" id="KW-0256">Endoplasmic reticulum</keyword>
<dbReference type="InterPro" id="IPR037674">
    <property type="entry name" value="PIG-G_N"/>
</dbReference>
<dbReference type="GO" id="GO:0051267">
    <property type="term" value="F:CP2 mannose-ethanolamine phosphotransferase activity"/>
    <property type="evidence" value="ECO:0007669"/>
    <property type="project" value="TreeGrafter"/>
</dbReference>
<evidence type="ECO:0000256" key="4">
    <source>
        <dbReference type="ARBA" id="ARBA00020830"/>
    </source>
</evidence>
<feature type="transmembrane region" description="Helical" evidence="12">
    <location>
        <begin position="705"/>
        <end position="727"/>
    </location>
</feature>
<dbReference type="GO" id="GO:0006506">
    <property type="term" value="P:GPI anchor biosynthetic process"/>
    <property type="evidence" value="ECO:0007669"/>
    <property type="project" value="UniProtKB-UniPathway"/>
</dbReference>